<evidence type="ECO:0000256" key="20">
    <source>
        <dbReference type="PROSITE-ProRule" id="PRU00740"/>
    </source>
</evidence>
<evidence type="ECO:0000256" key="4">
    <source>
        <dbReference type="ARBA" id="ARBA00004279"/>
    </source>
</evidence>
<dbReference type="GO" id="GO:0072594">
    <property type="term" value="P:establishment of protein localization to organelle"/>
    <property type="evidence" value="ECO:0007669"/>
    <property type="project" value="TreeGrafter"/>
</dbReference>
<keyword evidence="10" id="KW-0770">Synapse</keyword>
<comment type="caution">
    <text evidence="20">Lacks conserved residue(s) required for the propagation of feature annotation.</text>
</comment>
<dbReference type="PANTHER" id="PTHR11506:SF35">
    <property type="entry name" value="LYSOSOME-ASSOCIATED MEMBRANE GLYCOPROTEIN 5"/>
    <property type="match status" value="1"/>
</dbReference>
<evidence type="ECO:0000256" key="1">
    <source>
        <dbReference type="ARBA" id="ARBA00004151"/>
    </source>
</evidence>
<feature type="signal peptide" evidence="22">
    <location>
        <begin position="1"/>
        <end position="22"/>
    </location>
</feature>
<evidence type="ECO:0000256" key="6">
    <source>
        <dbReference type="ARBA" id="ARBA00022692"/>
    </source>
</evidence>
<comment type="similarity">
    <text evidence="5 20">Belongs to the LAMP family.</text>
</comment>
<protein>
    <recommendedName>
        <fullName evidence="18">Lysosome-associated membrane glycoprotein 5</fullName>
    </recommendedName>
    <alternativeName>
        <fullName evidence="19">Lysosome-associated membrane protein 5</fullName>
    </alternativeName>
</protein>
<evidence type="ECO:0000256" key="16">
    <source>
        <dbReference type="ARBA" id="ARBA00053950"/>
    </source>
</evidence>
<name>A0A0X3Q2U2_SCHSO</name>
<dbReference type="GO" id="GO:0005886">
    <property type="term" value="C:plasma membrane"/>
    <property type="evidence" value="ECO:0007669"/>
    <property type="project" value="UniProtKB-SubCell"/>
</dbReference>
<organism evidence="24">
    <name type="scientific">Schistocephalus solidus</name>
    <name type="common">Tapeworm</name>
    <dbReference type="NCBI Taxonomy" id="70667"/>
    <lineage>
        <taxon>Eukaryota</taxon>
        <taxon>Metazoa</taxon>
        <taxon>Spiralia</taxon>
        <taxon>Lophotrochozoa</taxon>
        <taxon>Platyhelminthes</taxon>
        <taxon>Cestoda</taxon>
        <taxon>Eucestoda</taxon>
        <taxon>Diphyllobothriidea</taxon>
        <taxon>Diphyllobothriidae</taxon>
        <taxon>Schistocephalus</taxon>
    </lineage>
</organism>
<evidence type="ECO:0000256" key="11">
    <source>
        <dbReference type="ARBA" id="ARBA00023136"/>
    </source>
</evidence>
<proteinExistence type="inferred from homology"/>
<evidence type="ECO:0000256" key="9">
    <source>
        <dbReference type="ARBA" id="ARBA00022989"/>
    </source>
</evidence>
<comment type="function">
    <text evidence="16">Plays a role in short-term synaptic plasticity in a subset of GABAergic neurons in the brain.</text>
</comment>
<evidence type="ECO:0000256" key="3">
    <source>
        <dbReference type="ARBA" id="ARBA00004172"/>
    </source>
</evidence>
<keyword evidence="12" id="KW-0325">Glycoprotein</keyword>
<evidence type="ECO:0000256" key="14">
    <source>
        <dbReference type="ARBA" id="ARBA00023329"/>
    </source>
</evidence>
<evidence type="ECO:0000256" key="2">
    <source>
        <dbReference type="ARBA" id="ARBA00004158"/>
    </source>
</evidence>
<evidence type="ECO:0000256" key="8">
    <source>
        <dbReference type="ARBA" id="ARBA00022753"/>
    </source>
</evidence>
<evidence type="ECO:0000256" key="18">
    <source>
        <dbReference type="ARBA" id="ARBA00074379"/>
    </source>
</evidence>
<dbReference type="PROSITE" id="PS51407">
    <property type="entry name" value="LAMP_3"/>
    <property type="match status" value="1"/>
</dbReference>
<evidence type="ECO:0000313" key="24">
    <source>
        <dbReference type="EMBL" id="JAP58553.1"/>
    </source>
</evidence>
<comment type="subcellular location">
    <subcellularLocation>
        <location evidence="4">Cell projection</location>
        <location evidence="4">Dendrite</location>
    </subcellularLocation>
    <subcellularLocation>
        <location evidence="17">Cell projection</location>
        <location evidence="17">Growth cone membrane</location>
        <topology evidence="17">Single-pass type I membrane protein</topology>
    </subcellularLocation>
    <subcellularLocation>
        <location evidence="15">Cytoplasmic vesicle</location>
        <location evidence="15">Secretory vesicle</location>
        <location evidence="15">Synaptic vesicle membrane</location>
        <topology evidence="15">Single-pass type I membrane protein</topology>
    </subcellularLocation>
    <subcellularLocation>
        <location evidence="2">Early endosome membrane</location>
        <topology evidence="2">Single-pass type I membrane protein</topology>
    </subcellularLocation>
    <subcellularLocation>
        <location evidence="1">Endoplasmic reticulum-Golgi intermediate compartment membrane</location>
        <topology evidence="1">Single-pass type I membrane protein</topology>
    </subcellularLocation>
    <subcellularLocation>
        <location evidence="20">Membrane</location>
        <topology evidence="20">Single-pass type I membrane protein</topology>
    </subcellularLocation>
    <subcellularLocation>
        <location evidence="3">Recycling endosome</location>
    </subcellularLocation>
</comment>
<keyword evidence="6 20" id="KW-0812">Transmembrane</keyword>
<gene>
    <name evidence="24" type="primary">LAMP1</name>
    <name evidence="24" type="ORF">TR139655</name>
</gene>
<dbReference type="GO" id="GO:0005765">
    <property type="term" value="C:lysosomal membrane"/>
    <property type="evidence" value="ECO:0007669"/>
    <property type="project" value="TreeGrafter"/>
</dbReference>
<dbReference type="AlphaFoldDB" id="A0A0X3Q2U2"/>
<dbReference type="PANTHER" id="PTHR11506">
    <property type="entry name" value="LYSOSOME-ASSOCIATED MEMBRANE GLYCOPROTEIN"/>
    <property type="match status" value="1"/>
</dbReference>
<evidence type="ECO:0000256" key="10">
    <source>
        <dbReference type="ARBA" id="ARBA00023018"/>
    </source>
</evidence>
<sequence length="248" mass="26720">MLVHHLCLAFLVQILSSNLLRAENSITTANPDAPPTYFVLDGNNYCIVLQGTLELFVPYNNTKNEIVNATVPVDKNAAADGSCDATTQTLNLKWGSHGEPSFNLSLTFSKLSASDKEETVVSSIVFLYNVSSVSNDSSETGIKQATGTGPYFNAPSTAYFTCTPQQNITLMGDASPDVLFALTALQMEAFRNSTTTDFSGQSFDCVQSAHEDNTIAIAIGVCFAVLIVLAIVVFLIGNRRRAHGYQNI</sequence>
<evidence type="ECO:0000256" key="5">
    <source>
        <dbReference type="ARBA" id="ARBA00009644"/>
    </source>
</evidence>
<keyword evidence="14" id="KW-0968">Cytoplasmic vesicle</keyword>
<evidence type="ECO:0000256" key="13">
    <source>
        <dbReference type="ARBA" id="ARBA00023273"/>
    </source>
</evidence>
<evidence type="ECO:0000256" key="21">
    <source>
        <dbReference type="SAM" id="Phobius"/>
    </source>
</evidence>
<keyword evidence="9 21" id="KW-1133">Transmembrane helix</keyword>
<accession>A0A0X3Q2U2</accession>
<evidence type="ECO:0000256" key="22">
    <source>
        <dbReference type="SAM" id="SignalP"/>
    </source>
</evidence>
<evidence type="ECO:0000256" key="19">
    <source>
        <dbReference type="ARBA" id="ARBA00076257"/>
    </source>
</evidence>
<dbReference type="Pfam" id="PF01299">
    <property type="entry name" value="Lamp2-like_luminal"/>
    <property type="match status" value="1"/>
</dbReference>
<keyword evidence="7 22" id="KW-0732">Signal</keyword>
<keyword evidence="13" id="KW-0966">Cell projection</keyword>
<dbReference type="InterPro" id="IPR048528">
    <property type="entry name" value="Lamp2-like_luminal"/>
</dbReference>
<dbReference type="Gene3D" id="2.40.160.110">
    <property type="match status" value="1"/>
</dbReference>
<evidence type="ECO:0000256" key="15">
    <source>
        <dbReference type="ARBA" id="ARBA00029428"/>
    </source>
</evidence>
<evidence type="ECO:0000256" key="17">
    <source>
        <dbReference type="ARBA" id="ARBA00060492"/>
    </source>
</evidence>
<dbReference type="EMBL" id="GEEE01004672">
    <property type="protein sequence ID" value="JAP58553.1"/>
    <property type="molecule type" value="Transcribed_RNA"/>
</dbReference>
<feature type="transmembrane region" description="Helical" evidence="21">
    <location>
        <begin position="215"/>
        <end position="236"/>
    </location>
</feature>
<dbReference type="GO" id="GO:0031902">
    <property type="term" value="C:late endosome membrane"/>
    <property type="evidence" value="ECO:0007669"/>
    <property type="project" value="TreeGrafter"/>
</dbReference>
<evidence type="ECO:0000256" key="7">
    <source>
        <dbReference type="ARBA" id="ARBA00022729"/>
    </source>
</evidence>
<keyword evidence="11 20" id="KW-0472">Membrane</keyword>
<feature type="domain" description="Lysosome-associated membrane glycoprotein 2-like luminal" evidence="23">
    <location>
        <begin position="36"/>
        <end position="191"/>
    </location>
</feature>
<feature type="chain" id="PRO_5007051461" description="Lysosome-associated membrane glycoprotein 5" evidence="22">
    <location>
        <begin position="23"/>
        <end position="248"/>
    </location>
</feature>
<keyword evidence="8" id="KW-0967">Endosome</keyword>
<reference evidence="24" key="1">
    <citation type="submission" date="2016-01" db="EMBL/GenBank/DDBJ databases">
        <title>Reference transcriptome for the parasite Schistocephalus solidus: insights into the molecular evolution of parasitism.</title>
        <authorList>
            <person name="Hebert F.O."/>
            <person name="Grambauer S."/>
            <person name="Barber I."/>
            <person name="Landry C.R."/>
            <person name="Aubin-Horth N."/>
        </authorList>
    </citation>
    <scope>NUCLEOTIDE SEQUENCE</scope>
</reference>
<dbReference type="InterPro" id="IPR002000">
    <property type="entry name" value="Lysosome-assoc_membr_glycop"/>
</dbReference>
<evidence type="ECO:0000259" key="23">
    <source>
        <dbReference type="Pfam" id="PF01299"/>
    </source>
</evidence>
<evidence type="ECO:0000256" key="12">
    <source>
        <dbReference type="ARBA" id="ARBA00023180"/>
    </source>
</evidence>